<dbReference type="Pfam" id="PF00126">
    <property type="entry name" value="HTH_1"/>
    <property type="match status" value="1"/>
</dbReference>
<keyword evidence="4" id="KW-0804">Transcription</keyword>
<sequence length="297" mass="31529">MPETLDIVHLRTLVAIADCGGFGRAAVALHISQPTVSQHVRTLERRLERTFIEKVGRRARFTSAGERLLVQARRILAVHDDALELLDAASENPLALGLTEPAAEQLLPRLLETLHRAFDDRPLTFTLDRSTHLAEAVARGVVDLAVILGVGGDLPGRQVATLPLDWYSAPGWQPPEDAPIPLVAYSEPCGMRQRALQQLGAFGHEVRVAAESTGLEGVIAAARAGVGVAVLPTAHRGAVAEGLVERHDLPALGSVNLRLVSRRGLAPDVEDTALAALAGVFGTVRARPVAVPAGARV</sequence>
<evidence type="ECO:0000256" key="1">
    <source>
        <dbReference type="ARBA" id="ARBA00009437"/>
    </source>
</evidence>
<evidence type="ECO:0000256" key="4">
    <source>
        <dbReference type="ARBA" id="ARBA00023163"/>
    </source>
</evidence>
<dbReference type="Proteomes" id="UP000285317">
    <property type="component" value="Chromosome"/>
</dbReference>
<keyword evidence="3" id="KW-0238">DNA-binding</keyword>
<organism evidence="6 7">
    <name type="scientific">Rathayibacter festucae DSM 15932</name>
    <dbReference type="NCBI Taxonomy" id="1328866"/>
    <lineage>
        <taxon>Bacteria</taxon>
        <taxon>Bacillati</taxon>
        <taxon>Actinomycetota</taxon>
        <taxon>Actinomycetes</taxon>
        <taxon>Micrococcales</taxon>
        <taxon>Microbacteriaceae</taxon>
        <taxon>Rathayibacter</taxon>
    </lineage>
</organism>
<dbReference type="SUPFAM" id="SSF46785">
    <property type="entry name" value="Winged helix' DNA-binding domain"/>
    <property type="match status" value="1"/>
</dbReference>
<dbReference type="PANTHER" id="PTHR30579">
    <property type="entry name" value="TRANSCRIPTIONAL REGULATOR"/>
    <property type="match status" value="1"/>
</dbReference>
<protein>
    <submittedName>
        <fullName evidence="6">LysR family transcriptional regulator</fullName>
    </submittedName>
</protein>
<dbReference type="EMBL" id="CP028137">
    <property type="protein sequence ID" value="AZZ52218.1"/>
    <property type="molecule type" value="Genomic_DNA"/>
</dbReference>
<dbReference type="Pfam" id="PF03466">
    <property type="entry name" value="LysR_substrate"/>
    <property type="match status" value="1"/>
</dbReference>
<evidence type="ECO:0000313" key="6">
    <source>
        <dbReference type="EMBL" id="AZZ52218.1"/>
    </source>
</evidence>
<dbReference type="InterPro" id="IPR050176">
    <property type="entry name" value="LTTR"/>
</dbReference>
<dbReference type="GO" id="GO:0003700">
    <property type="term" value="F:DNA-binding transcription factor activity"/>
    <property type="evidence" value="ECO:0007669"/>
    <property type="project" value="InterPro"/>
</dbReference>
<dbReference type="AlphaFoldDB" id="A0A3T0T0U6"/>
<dbReference type="InterPro" id="IPR005119">
    <property type="entry name" value="LysR_subst-bd"/>
</dbReference>
<keyword evidence="2" id="KW-0805">Transcription regulation</keyword>
<accession>A0A3T0T0U6</accession>
<dbReference type="Gene3D" id="3.40.190.10">
    <property type="entry name" value="Periplasmic binding protein-like II"/>
    <property type="match status" value="2"/>
</dbReference>
<proteinExistence type="inferred from homology"/>
<evidence type="ECO:0000256" key="2">
    <source>
        <dbReference type="ARBA" id="ARBA00023015"/>
    </source>
</evidence>
<dbReference type="KEGG" id="rfs:C1I64_09245"/>
<evidence type="ECO:0000256" key="3">
    <source>
        <dbReference type="ARBA" id="ARBA00023125"/>
    </source>
</evidence>
<dbReference type="PROSITE" id="PS50931">
    <property type="entry name" value="HTH_LYSR"/>
    <property type="match status" value="1"/>
</dbReference>
<dbReference type="PANTHER" id="PTHR30579:SF7">
    <property type="entry name" value="HTH-TYPE TRANSCRIPTIONAL REGULATOR LRHA-RELATED"/>
    <property type="match status" value="1"/>
</dbReference>
<evidence type="ECO:0000313" key="7">
    <source>
        <dbReference type="Proteomes" id="UP000285317"/>
    </source>
</evidence>
<dbReference type="InterPro" id="IPR036390">
    <property type="entry name" value="WH_DNA-bd_sf"/>
</dbReference>
<dbReference type="SUPFAM" id="SSF53850">
    <property type="entry name" value="Periplasmic binding protein-like II"/>
    <property type="match status" value="1"/>
</dbReference>
<dbReference type="RefSeq" id="WP_127886993.1">
    <property type="nucleotide sequence ID" value="NZ_CP028137.1"/>
</dbReference>
<reference evidence="6 7" key="1">
    <citation type="submission" date="2018-03" db="EMBL/GenBank/DDBJ databases">
        <title>Bacteriophage NCPPB3778 and a type I-E CRISPR drive the evolution of the US Biological Select Agent, Rathayibacter toxicus.</title>
        <authorList>
            <person name="Davis E.W.II."/>
            <person name="Tabima J.F."/>
            <person name="Weisberg A.J."/>
            <person name="Dantas Lopes L."/>
            <person name="Wiseman M.S."/>
            <person name="Wiseman M.S."/>
            <person name="Pupko T."/>
            <person name="Belcher M.S."/>
            <person name="Sechler A.J."/>
            <person name="Tancos M.A."/>
            <person name="Schroeder B.K."/>
            <person name="Murray T.D."/>
            <person name="Luster D.G."/>
            <person name="Schneider W.L."/>
            <person name="Rogers E."/>
            <person name="Andreote F.D."/>
            <person name="Grunwald N.J."/>
            <person name="Putnam M.L."/>
            <person name="Chang J.H."/>
        </authorList>
    </citation>
    <scope>NUCLEOTIDE SEQUENCE [LARGE SCALE GENOMIC DNA]</scope>
    <source>
        <strain evidence="6 7">DSM 15932</strain>
    </source>
</reference>
<dbReference type="GO" id="GO:0003677">
    <property type="term" value="F:DNA binding"/>
    <property type="evidence" value="ECO:0007669"/>
    <property type="project" value="UniProtKB-KW"/>
</dbReference>
<evidence type="ECO:0000259" key="5">
    <source>
        <dbReference type="PROSITE" id="PS50931"/>
    </source>
</evidence>
<dbReference type="InterPro" id="IPR036388">
    <property type="entry name" value="WH-like_DNA-bd_sf"/>
</dbReference>
<dbReference type="InterPro" id="IPR000847">
    <property type="entry name" value="LysR_HTH_N"/>
</dbReference>
<dbReference type="Gene3D" id="1.10.10.10">
    <property type="entry name" value="Winged helix-like DNA-binding domain superfamily/Winged helix DNA-binding domain"/>
    <property type="match status" value="1"/>
</dbReference>
<name>A0A3T0T0U6_9MICO</name>
<comment type="similarity">
    <text evidence="1">Belongs to the LysR transcriptional regulatory family.</text>
</comment>
<feature type="domain" description="HTH lysR-type" evidence="5">
    <location>
        <begin position="5"/>
        <end position="62"/>
    </location>
</feature>
<gene>
    <name evidence="6" type="ORF">C1I64_09245</name>
</gene>